<feature type="transmembrane region" description="Helical" evidence="1">
    <location>
        <begin position="231"/>
        <end position="253"/>
    </location>
</feature>
<feature type="transmembrane region" description="Helical" evidence="1">
    <location>
        <begin position="290"/>
        <end position="307"/>
    </location>
</feature>
<dbReference type="AlphaFoldDB" id="A0A1E5H900"/>
<organism evidence="2 3">
    <name type="scientific">Enterococcus ureilyticus</name>
    <dbReference type="NCBI Taxonomy" id="1131292"/>
    <lineage>
        <taxon>Bacteria</taxon>
        <taxon>Bacillati</taxon>
        <taxon>Bacillota</taxon>
        <taxon>Bacilli</taxon>
        <taxon>Lactobacillales</taxon>
        <taxon>Enterococcaceae</taxon>
        <taxon>Enterococcus</taxon>
    </lineage>
</organism>
<feature type="transmembrane region" description="Helical" evidence="1">
    <location>
        <begin position="319"/>
        <end position="339"/>
    </location>
</feature>
<keyword evidence="1" id="KW-0472">Membrane</keyword>
<feature type="transmembrane region" description="Helical" evidence="1">
    <location>
        <begin position="532"/>
        <end position="550"/>
    </location>
</feature>
<evidence type="ECO:0000256" key="1">
    <source>
        <dbReference type="SAM" id="Phobius"/>
    </source>
</evidence>
<keyword evidence="1" id="KW-1133">Transmembrane helix</keyword>
<feature type="transmembrane region" description="Helical" evidence="1">
    <location>
        <begin position="15"/>
        <end position="36"/>
    </location>
</feature>
<dbReference type="RefSeq" id="WP_069641102.1">
    <property type="nucleotide sequence ID" value="NZ_JAFBEZ010000001.1"/>
</dbReference>
<feature type="transmembrane region" description="Helical" evidence="1">
    <location>
        <begin position="74"/>
        <end position="97"/>
    </location>
</feature>
<keyword evidence="3" id="KW-1185">Reference proteome</keyword>
<comment type="caution">
    <text evidence="2">The sequence shown here is derived from an EMBL/GenBank/DDBJ whole genome shotgun (WGS) entry which is preliminary data.</text>
</comment>
<keyword evidence="1" id="KW-0812">Transmembrane</keyword>
<feature type="transmembrane region" description="Helical" evidence="1">
    <location>
        <begin position="188"/>
        <end position="219"/>
    </location>
</feature>
<evidence type="ECO:0000313" key="3">
    <source>
        <dbReference type="Proteomes" id="UP000094469"/>
    </source>
</evidence>
<name>A0A1E5H900_9ENTE</name>
<sequence>MSLFANQLNDRTRKYYLIGMYCLFLFLSIFTIYFTLIKNQKMFLGDDLEFHLGRIEGLYLAISNGDYLPKINYFFLQGMGYISSIFYPDLLLYPAALLRISGLSTAQAYVIYMVIINFFTFVIAYHSFYSINKVRNKSFLFAILYGLSSYRLCDVLYRAALGETLAFMVLPIAFVGIIKIVSGNYKQFYILTIGMSLLFFSHMITSFIFGLFILIFLILNIKKLMKEKQRILYIIVAAISTIFLVALSLFPMVEQIQFQKLAFQDRTMFYLGKTAEPLLSYVNTAWRNQGFNNLGLFVLILLLLYILRFTQLNRLNKQIIGISIAFFIMATTLFPNQLLNHTILNMIQFPWRYFIIVTLGICWVTADTIEELLPKKVNGKKWFIPAILCLLTVNTFYYQHNLRTDLLQQDRRIAHSSFSKLKGQQLGYGQEYLPSGFKYLMDSHTLIILPEETPVDNMKRVYNVMTLDFKAKERTKLIFPIIYYKGYKVNVEGSGTVSEIQKCQEPYGFSEVFVEGNGRLTFWYEGTTIQRVSFYISLTTAVLLIGYIGVQRKKRNAEEIIKLEDNND</sequence>
<feature type="transmembrane region" description="Helical" evidence="1">
    <location>
        <begin position="382"/>
        <end position="399"/>
    </location>
</feature>
<feature type="transmembrane region" description="Helical" evidence="1">
    <location>
        <begin position="351"/>
        <end position="370"/>
    </location>
</feature>
<dbReference type="PANTHER" id="PTHR38454:SF1">
    <property type="entry name" value="INTEGRAL MEMBRANE PROTEIN"/>
    <property type="match status" value="1"/>
</dbReference>
<dbReference type="Proteomes" id="UP000094469">
    <property type="component" value="Unassembled WGS sequence"/>
</dbReference>
<dbReference type="EMBL" id="MIKC01000040">
    <property type="protein sequence ID" value="OEG21306.1"/>
    <property type="molecule type" value="Genomic_DNA"/>
</dbReference>
<evidence type="ECO:0008006" key="4">
    <source>
        <dbReference type="Google" id="ProtNLM"/>
    </source>
</evidence>
<accession>A0A1E5H900</accession>
<reference evidence="3" key="1">
    <citation type="submission" date="2016-09" db="EMBL/GenBank/DDBJ databases">
        <authorList>
            <person name="Gulvik C.A."/>
        </authorList>
    </citation>
    <scope>NUCLEOTIDE SEQUENCE [LARGE SCALE GENOMIC DNA]</scope>
    <source>
        <strain evidence="3">LMG 26676</strain>
    </source>
</reference>
<proteinExistence type="predicted"/>
<protein>
    <recommendedName>
        <fullName evidence="4">Membrane protein 6-pyruvoyl-tetrahydropterin synthase-related domain-containing protein</fullName>
    </recommendedName>
</protein>
<evidence type="ECO:0000313" key="2">
    <source>
        <dbReference type="EMBL" id="OEG21306.1"/>
    </source>
</evidence>
<dbReference type="InterPro" id="IPR018580">
    <property type="entry name" value="Uncharacterised_YfhO"/>
</dbReference>
<gene>
    <name evidence="2" type="ORF">BCR24_07515</name>
</gene>
<dbReference type="OrthoDB" id="9784157at2"/>
<dbReference type="STRING" id="1131292.BCR24_07515"/>
<feature type="transmembrane region" description="Helical" evidence="1">
    <location>
        <begin position="164"/>
        <end position="182"/>
    </location>
</feature>
<feature type="transmembrane region" description="Helical" evidence="1">
    <location>
        <begin position="109"/>
        <end position="127"/>
    </location>
</feature>
<dbReference type="PANTHER" id="PTHR38454">
    <property type="entry name" value="INTEGRAL MEMBRANE PROTEIN-RELATED"/>
    <property type="match status" value="1"/>
</dbReference>